<protein>
    <submittedName>
        <fullName evidence="5">Methyltransferase domain-containing protein</fullName>
    </submittedName>
</protein>
<feature type="domain" description="Methyltransferase type 11" evidence="4">
    <location>
        <begin position="65"/>
        <end position="158"/>
    </location>
</feature>
<dbReference type="InterPro" id="IPR013216">
    <property type="entry name" value="Methyltransf_11"/>
</dbReference>
<dbReference type="PANTHER" id="PTHR43464">
    <property type="entry name" value="METHYLTRANSFERASE"/>
    <property type="match status" value="1"/>
</dbReference>
<dbReference type="EMBL" id="FMHY01000002">
    <property type="protein sequence ID" value="SCL52455.1"/>
    <property type="molecule type" value="Genomic_DNA"/>
</dbReference>
<proteinExistence type="predicted"/>
<dbReference type="InterPro" id="IPR029063">
    <property type="entry name" value="SAM-dependent_MTases_sf"/>
</dbReference>
<dbReference type="AlphaFoldDB" id="A0A1C6UED5"/>
<dbReference type="SUPFAM" id="SSF53335">
    <property type="entry name" value="S-adenosyl-L-methionine-dependent methyltransferases"/>
    <property type="match status" value="1"/>
</dbReference>
<evidence type="ECO:0000313" key="5">
    <source>
        <dbReference type="EMBL" id="SCL52455.1"/>
    </source>
</evidence>
<evidence type="ECO:0000256" key="3">
    <source>
        <dbReference type="ARBA" id="ARBA00022691"/>
    </source>
</evidence>
<keyword evidence="3" id="KW-0949">S-adenosyl-L-methionine</keyword>
<accession>A0A1C6UED5</accession>
<dbReference type="Gene3D" id="3.40.50.150">
    <property type="entry name" value="Vaccinia Virus protein VP39"/>
    <property type="match status" value="1"/>
</dbReference>
<evidence type="ECO:0000256" key="1">
    <source>
        <dbReference type="ARBA" id="ARBA00022603"/>
    </source>
</evidence>
<keyword evidence="2 5" id="KW-0808">Transferase</keyword>
<organism evidence="5 6">
    <name type="scientific">Micromonospora eburnea</name>
    <dbReference type="NCBI Taxonomy" id="227316"/>
    <lineage>
        <taxon>Bacteria</taxon>
        <taxon>Bacillati</taxon>
        <taxon>Actinomycetota</taxon>
        <taxon>Actinomycetes</taxon>
        <taxon>Micromonosporales</taxon>
        <taxon>Micromonosporaceae</taxon>
        <taxon>Micromonospora</taxon>
    </lineage>
</organism>
<sequence>MPPGERQVIVVIASVIGNDVAVKADHYDSFAESYSTDNESNLINGYYERPAMINLAGDVNGHRILDAGCGSGPLSAALRAKGAIVTGFDSSPAMIELARQRLGENAALHVADLSQPLPFPDGAFDDVVASLVLHYLRDWAAPLAELRRVLKPGGRLILSVNHPLVYEVAFPNSDYFDTAQYSEEYTFNGQNAVLTFWHRPLHAMTDAFTEAGFRISVISEPPVSPDAPRELFPPELGDRTAFLCFIFFVLEAS</sequence>
<dbReference type="GO" id="GO:0008757">
    <property type="term" value="F:S-adenosylmethionine-dependent methyltransferase activity"/>
    <property type="evidence" value="ECO:0007669"/>
    <property type="project" value="InterPro"/>
</dbReference>
<keyword evidence="6" id="KW-1185">Reference proteome</keyword>
<reference evidence="6" key="1">
    <citation type="submission" date="2016-06" db="EMBL/GenBank/DDBJ databases">
        <authorList>
            <person name="Varghese N."/>
            <person name="Submissions Spin"/>
        </authorList>
    </citation>
    <scope>NUCLEOTIDE SEQUENCE [LARGE SCALE GENOMIC DNA]</scope>
    <source>
        <strain evidence="6">DSM 44814</strain>
    </source>
</reference>
<evidence type="ECO:0000256" key="2">
    <source>
        <dbReference type="ARBA" id="ARBA00022679"/>
    </source>
</evidence>
<dbReference type="CDD" id="cd02440">
    <property type="entry name" value="AdoMet_MTases"/>
    <property type="match status" value="1"/>
</dbReference>
<evidence type="ECO:0000259" key="4">
    <source>
        <dbReference type="Pfam" id="PF08241"/>
    </source>
</evidence>
<gene>
    <name evidence="5" type="ORF">GA0070604_2562</name>
</gene>
<dbReference type="Pfam" id="PF08241">
    <property type="entry name" value="Methyltransf_11"/>
    <property type="match status" value="1"/>
</dbReference>
<dbReference type="GO" id="GO:0032259">
    <property type="term" value="P:methylation"/>
    <property type="evidence" value="ECO:0007669"/>
    <property type="project" value="UniProtKB-KW"/>
</dbReference>
<dbReference type="OrthoDB" id="4228691at2"/>
<evidence type="ECO:0000313" key="6">
    <source>
        <dbReference type="Proteomes" id="UP000199696"/>
    </source>
</evidence>
<keyword evidence="1 5" id="KW-0489">Methyltransferase</keyword>
<dbReference type="PANTHER" id="PTHR43464:SF19">
    <property type="entry name" value="UBIQUINONE BIOSYNTHESIS O-METHYLTRANSFERASE, MITOCHONDRIAL"/>
    <property type="match status" value="1"/>
</dbReference>
<dbReference type="STRING" id="227316.GA0070604_2562"/>
<name>A0A1C6UED5_9ACTN</name>
<dbReference type="Proteomes" id="UP000199696">
    <property type="component" value="Unassembled WGS sequence"/>
</dbReference>